<dbReference type="PROSITE" id="PS51459">
    <property type="entry name" value="FIDO"/>
    <property type="match status" value="1"/>
</dbReference>
<reference evidence="5" key="1">
    <citation type="submission" date="2017-09" db="EMBL/GenBank/DDBJ databases">
        <title>Depth-based differentiation of microbial function through sediment-hosted aquifers and enrichment of novel symbionts in the deep terrestrial subsurface.</title>
        <authorList>
            <person name="Probst A.J."/>
            <person name="Ladd B."/>
            <person name="Jarett J.K."/>
            <person name="Geller-Mcgrath D.E."/>
            <person name="Sieber C.M.K."/>
            <person name="Emerson J.B."/>
            <person name="Anantharaman K."/>
            <person name="Thomas B.C."/>
            <person name="Malmstrom R."/>
            <person name="Stieglmeier M."/>
            <person name="Klingl A."/>
            <person name="Woyke T."/>
            <person name="Ryan C.M."/>
            <person name="Banfield J.F."/>
        </authorList>
    </citation>
    <scope>NUCLEOTIDE SEQUENCE [LARGE SCALE GENOMIC DNA]</scope>
</reference>
<keyword evidence="1" id="KW-0067">ATP-binding</keyword>
<evidence type="ECO:0000313" key="4">
    <source>
        <dbReference type="EMBL" id="PIS14131.1"/>
    </source>
</evidence>
<organism evidence="4 5">
    <name type="scientific">Candidatus Shapirobacteria bacterium CG09_land_8_20_14_0_10_47_13</name>
    <dbReference type="NCBI Taxonomy" id="1974481"/>
    <lineage>
        <taxon>Bacteria</taxon>
        <taxon>Candidatus Shapironibacteriota</taxon>
    </lineage>
</organism>
<accession>A0A2H0WNB4</accession>
<feature type="binding site" evidence="1">
    <location>
        <begin position="288"/>
        <end position="295"/>
    </location>
    <ligand>
        <name>ATP</name>
        <dbReference type="ChEBI" id="CHEBI:30616"/>
    </ligand>
</feature>
<dbReference type="PANTHER" id="PTHR13504">
    <property type="entry name" value="FIDO DOMAIN-CONTAINING PROTEIN DDB_G0283145"/>
    <property type="match status" value="1"/>
</dbReference>
<dbReference type="PANTHER" id="PTHR13504:SF38">
    <property type="entry name" value="FIDO DOMAIN-CONTAINING PROTEIN"/>
    <property type="match status" value="1"/>
</dbReference>
<gene>
    <name evidence="4" type="ORF">COT65_00530</name>
</gene>
<evidence type="ECO:0000313" key="5">
    <source>
        <dbReference type="Proteomes" id="UP000230033"/>
    </source>
</evidence>
<proteinExistence type="predicted"/>
<dbReference type="GO" id="GO:0005524">
    <property type="term" value="F:ATP binding"/>
    <property type="evidence" value="ECO:0007669"/>
    <property type="project" value="UniProtKB-KW"/>
</dbReference>
<dbReference type="InterPro" id="IPR036597">
    <property type="entry name" value="Fido-like_dom_sf"/>
</dbReference>
<dbReference type="SUPFAM" id="SSF140931">
    <property type="entry name" value="Fic-like"/>
    <property type="match status" value="1"/>
</dbReference>
<feature type="domain" description="Fido" evidence="3">
    <location>
        <begin position="210"/>
        <end position="342"/>
    </location>
</feature>
<dbReference type="Proteomes" id="UP000230033">
    <property type="component" value="Unassembled WGS sequence"/>
</dbReference>
<dbReference type="InterPro" id="IPR003812">
    <property type="entry name" value="Fido"/>
</dbReference>
<evidence type="ECO:0000256" key="2">
    <source>
        <dbReference type="PIRSR" id="PIRSR640198-3"/>
    </source>
</evidence>
<dbReference type="Gene3D" id="1.10.3290.10">
    <property type="entry name" value="Fido-like domain"/>
    <property type="match status" value="1"/>
</dbReference>
<dbReference type="Pfam" id="PF02661">
    <property type="entry name" value="Fic"/>
    <property type="match status" value="1"/>
</dbReference>
<dbReference type="EMBL" id="PEZJ01000007">
    <property type="protein sequence ID" value="PIS14131.1"/>
    <property type="molecule type" value="Genomic_DNA"/>
</dbReference>
<evidence type="ECO:0000256" key="1">
    <source>
        <dbReference type="PIRSR" id="PIRSR640198-2"/>
    </source>
</evidence>
<dbReference type="InterPro" id="IPR036390">
    <property type="entry name" value="WH_DNA-bd_sf"/>
</dbReference>
<dbReference type="SUPFAM" id="SSF46785">
    <property type="entry name" value="Winged helix' DNA-binding domain"/>
    <property type="match status" value="1"/>
</dbReference>
<dbReference type="AlphaFoldDB" id="A0A2H0WNB4"/>
<protein>
    <recommendedName>
        <fullName evidence="3">Fido domain-containing protein</fullName>
    </recommendedName>
</protein>
<comment type="caution">
    <text evidence="4">The sequence shown here is derived from an EMBL/GenBank/DDBJ whole genome shotgun (WGS) entry which is preliminary data.</text>
</comment>
<dbReference type="InterPro" id="IPR040198">
    <property type="entry name" value="Fido_containing"/>
</dbReference>
<evidence type="ECO:0000259" key="3">
    <source>
        <dbReference type="PROSITE" id="PS51459"/>
    </source>
</evidence>
<sequence>MIRLKPMNDTNLNDRQKQILSILKQERYLSRQELTKNLPAKKSTSRITIIRDLNYLISHQLVKVEGKGKNTRYGLWETNALLTYLDLDRYFEKEDRIIKKKFDVSVFDRLNGLYSPEEIKLWEKSQKVFKEAQEKLEPSIYKRELERFVIELSWKSSQIEGNTYSLIETETLIKENIQARGHSEAEAVMILNHKEAFAMILAKKNSFRKLDFPDIIQLHRVLTNGLTTAGIRSQKVRISGTQYEPLSGKQEIEKILKQLIEHVNKTEYPPEKALILAAMIAYIQPFADGNKRTSRLLANAVLLAHDFPPLSYRNINVNGYRSALIVFYETNNLYHFKRLYLKQLQYAIENYFR</sequence>
<feature type="site" description="Important for autoinhibition of adenylyltransferase activity" evidence="2">
    <location>
        <position position="160"/>
    </location>
</feature>
<keyword evidence="1" id="KW-0547">Nucleotide-binding</keyword>
<name>A0A2H0WNB4_9BACT</name>